<protein>
    <submittedName>
        <fullName evidence="1">Uncharacterized protein</fullName>
    </submittedName>
</protein>
<keyword evidence="2" id="KW-1185">Reference proteome</keyword>
<dbReference type="GeneID" id="63781170"/>
<dbReference type="InterPro" id="IPR038765">
    <property type="entry name" value="Papain-like_cys_pep_sf"/>
</dbReference>
<dbReference type="OrthoDB" id="3789175at2759"/>
<comment type="caution">
    <text evidence="1">The sequence shown here is derived from an EMBL/GenBank/DDBJ whole genome shotgun (WGS) entry which is preliminary data.</text>
</comment>
<evidence type="ECO:0000313" key="2">
    <source>
        <dbReference type="Proteomes" id="UP000193689"/>
    </source>
</evidence>
<dbReference type="InParanoid" id="A0A1Y2ED08"/>
<organism evidence="1 2">
    <name type="scientific">Pseudomassariella vexata</name>
    <dbReference type="NCBI Taxonomy" id="1141098"/>
    <lineage>
        <taxon>Eukaryota</taxon>
        <taxon>Fungi</taxon>
        <taxon>Dikarya</taxon>
        <taxon>Ascomycota</taxon>
        <taxon>Pezizomycotina</taxon>
        <taxon>Sordariomycetes</taxon>
        <taxon>Xylariomycetidae</taxon>
        <taxon>Amphisphaeriales</taxon>
        <taxon>Pseudomassariaceae</taxon>
        <taxon>Pseudomassariella</taxon>
    </lineage>
</organism>
<proteinExistence type="predicted"/>
<dbReference type="RefSeq" id="XP_040718982.1">
    <property type="nucleotide sequence ID" value="XM_040864958.1"/>
</dbReference>
<dbReference type="Proteomes" id="UP000193689">
    <property type="component" value="Unassembled WGS sequence"/>
</dbReference>
<name>A0A1Y2ED08_9PEZI</name>
<sequence>MAEDVSTTVLGCVLDVSGSMREALDLDHLTEDTTERLWAVLRAALKIAQAEEARNPNAYIFVGLFGLDEAGGCPPTLDLCSVIDALLTDRENELSGHDRLVSLAKARKRHRIEKQIRNKLSDAQARICWLQMRNDEALLEQFLGLIPEDVMPEVQHESKDTQTREHRFVFHDVVRQALRPSQAIAANNTATSPVGSLLHMVAGNAAKEVVRPVYEVAKAGIDYAYDVVEDYAVDMSSALKLAHRTCKRWLAGFHDFHACRVAKAVQLLQHLQEQRRSEREQPNKQQHGSDTWFETLREYMYGETPMKTALEKSKDAFQRYPNTSQRTLLKQTYGIIIAGVYLTSKRSIDSTCLWDKPEDSWDSGQRYLFEMASTTSCMQTPIPALASLGWTVPSSGQCALFVIICSTDMLNQFCSTLLSMRFGLADMILEITNRILHDEYVTIKQDRPLRNPSNQKRSETCYAHAAAAVIRMALLRIIAWRGGTVRLSSIRNNILKKFPGDTGGWSTQLVLTEAIKWYKPLCFNEVTPDGARQAVLHRRPVLTTFNLSSEGWDKFEEFFKEDSPTRNLVLSLEDMASQRSKKPDKVGHAVVLTGCDPNSLTFLNSWGQNFGNSGSFKVENHKVLETQGQLFPVRFYDVFWFEEDLVASETTAFKVTMDEKIQTIIADFPSLLNLEIRCPNCKQNASIAWLSGDLRQAKCRLCHGQFTPEVAHVLQALYVDENQRQMFTCSQVQ</sequence>
<evidence type="ECO:0000313" key="1">
    <source>
        <dbReference type="EMBL" id="ORY68695.1"/>
    </source>
</evidence>
<dbReference type="EMBL" id="MCFJ01000003">
    <property type="protein sequence ID" value="ORY68695.1"/>
    <property type="molecule type" value="Genomic_DNA"/>
</dbReference>
<accession>A0A1Y2ED08</accession>
<reference evidence="1 2" key="1">
    <citation type="submission" date="2016-07" db="EMBL/GenBank/DDBJ databases">
        <title>Pervasive Adenine N6-methylation of Active Genes in Fungi.</title>
        <authorList>
            <consortium name="DOE Joint Genome Institute"/>
            <person name="Mondo S.J."/>
            <person name="Dannebaum R.O."/>
            <person name="Kuo R.C."/>
            <person name="Labutti K."/>
            <person name="Haridas S."/>
            <person name="Kuo A."/>
            <person name="Salamov A."/>
            <person name="Ahrendt S.R."/>
            <person name="Lipzen A."/>
            <person name="Sullivan W."/>
            <person name="Andreopoulos W.B."/>
            <person name="Clum A."/>
            <person name="Lindquist E."/>
            <person name="Daum C."/>
            <person name="Ramamoorthy G.K."/>
            <person name="Gryganskyi A."/>
            <person name="Culley D."/>
            <person name="Magnuson J.K."/>
            <person name="James T.Y."/>
            <person name="O'Malley M.A."/>
            <person name="Stajich J.E."/>
            <person name="Spatafora J.W."/>
            <person name="Visel A."/>
            <person name="Grigoriev I.V."/>
        </authorList>
    </citation>
    <scope>NUCLEOTIDE SEQUENCE [LARGE SCALE GENOMIC DNA]</scope>
    <source>
        <strain evidence="1 2">CBS 129021</strain>
    </source>
</reference>
<dbReference type="Gene3D" id="3.90.70.10">
    <property type="entry name" value="Cysteine proteinases"/>
    <property type="match status" value="1"/>
</dbReference>
<dbReference type="SUPFAM" id="SSF54001">
    <property type="entry name" value="Cysteine proteinases"/>
    <property type="match status" value="1"/>
</dbReference>
<gene>
    <name evidence="1" type="ORF">BCR38DRAFT_507860</name>
</gene>
<dbReference type="AlphaFoldDB" id="A0A1Y2ED08"/>